<name>A0A1M7YQY4_9VIBR</name>
<proteinExistence type="predicted"/>
<sequence>METSKSQIAYERIKDILSTLSTFEIIGVVGALNSSISKGHWIKVTLFDKKKLGSKILQNNELHDFILSMDLFQITQKDVRLACIKQFGVDKVPCRSSFSRAWKTLLLEKQSRGEHEEK</sequence>
<organism evidence="1 2">
    <name type="scientific">Vibrio quintilis</name>
    <dbReference type="NCBI Taxonomy" id="1117707"/>
    <lineage>
        <taxon>Bacteria</taxon>
        <taxon>Pseudomonadati</taxon>
        <taxon>Pseudomonadota</taxon>
        <taxon>Gammaproteobacteria</taxon>
        <taxon>Vibrionales</taxon>
        <taxon>Vibrionaceae</taxon>
        <taxon>Vibrio</taxon>
    </lineage>
</organism>
<dbReference type="Proteomes" id="UP000184600">
    <property type="component" value="Unassembled WGS sequence"/>
</dbReference>
<gene>
    <name evidence="1" type="ORF">VQ7734_00729</name>
</gene>
<reference evidence="2" key="1">
    <citation type="submission" date="2016-12" db="EMBL/GenBank/DDBJ databases">
        <authorList>
            <person name="Rodrigo-Torres L."/>
            <person name="Arahal R.D."/>
            <person name="Lucena T."/>
        </authorList>
    </citation>
    <scope>NUCLEOTIDE SEQUENCE [LARGE SCALE GENOMIC DNA]</scope>
</reference>
<dbReference type="STRING" id="1117707.VQ7734_00729"/>
<evidence type="ECO:0000313" key="1">
    <source>
        <dbReference type="EMBL" id="SHO55010.1"/>
    </source>
</evidence>
<dbReference type="AlphaFoldDB" id="A0A1M7YQY4"/>
<dbReference type="RefSeq" id="WP_073579914.1">
    <property type="nucleotide sequence ID" value="NZ_AP024898.1"/>
</dbReference>
<protein>
    <submittedName>
        <fullName evidence="1">Uncharacterized protein</fullName>
    </submittedName>
</protein>
<keyword evidence="2" id="KW-1185">Reference proteome</keyword>
<accession>A0A1M7YQY4</accession>
<evidence type="ECO:0000313" key="2">
    <source>
        <dbReference type="Proteomes" id="UP000184600"/>
    </source>
</evidence>
<dbReference type="EMBL" id="FRFG01000010">
    <property type="protein sequence ID" value="SHO55010.1"/>
    <property type="molecule type" value="Genomic_DNA"/>
</dbReference>
<dbReference type="OrthoDB" id="5903868at2"/>